<keyword evidence="19" id="KW-1185">Reference proteome</keyword>
<evidence type="ECO:0000256" key="6">
    <source>
        <dbReference type="ARBA" id="ARBA00022729"/>
    </source>
</evidence>
<organism evidence="18 19">
    <name type="scientific">Iodobacter fluviatilis</name>
    <dbReference type="NCBI Taxonomy" id="537"/>
    <lineage>
        <taxon>Bacteria</taxon>
        <taxon>Pseudomonadati</taxon>
        <taxon>Pseudomonadota</taxon>
        <taxon>Betaproteobacteria</taxon>
        <taxon>Neisseriales</taxon>
        <taxon>Chitinibacteraceae</taxon>
        <taxon>Iodobacter</taxon>
    </lineage>
</organism>
<evidence type="ECO:0000259" key="16">
    <source>
        <dbReference type="Pfam" id="PF00593"/>
    </source>
</evidence>
<dbReference type="InterPro" id="IPR036942">
    <property type="entry name" value="Beta-barrel_TonB_sf"/>
</dbReference>
<dbReference type="Proteomes" id="UP000515917">
    <property type="component" value="Chromosome"/>
</dbReference>
<evidence type="ECO:0000313" key="18">
    <source>
        <dbReference type="EMBL" id="QBC43486.1"/>
    </source>
</evidence>
<evidence type="ECO:0000256" key="8">
    <source>
        <dbReference type="ARBA" id="ARBA00023077"/>
    </source>
</evidence>
<feature type="domain" description="TonB-dependent receptor-like beta-barrel" evidence="16">
    <location>
        <begin position="243"/>
        <end position="663"/>
    </location>
</feature>
<name>A0A7G3G8C0_9NEIS</name>
<keyword evidence="3 12" id="KW-0813">Transport</keyword>
<dbReference type="PROSITE" id="PS00430">
    <property type="entry name" value="TONB_DEPENDENT_REC_1"/>
    <property type="match status" value="1"/>
</dbReference>
<dbReference type="SUPFAM" id="SSF56935">
    <property type="entry name" value="Porins"/>
    <property type="match status" value="1"/>
</dbReference>
<evidence type="ECO:0000256" key="10">
    <source>
        <dbReference type="ARBA" id="ARBA00023170"/>
    </source>
</evidence>
<evidence type="ECO:0000256" key="12">
    <source>
        <dbReference type="PROSITE-ProRule" id="PRU01360"/>
    </source>
</evidence>
<evidence type="ECO:0000256" key="5">
    <source>
        <dbReference type="ARBA" id="ARBA00022692"/>
    </source>
</evidence>
<protein>
    <submittedName>
        <fullName evidence="18">TonB-dependent receptor</fullName>
    </submittedName>
</protein>
<keyword evidence="11 12" id="KW-0998">Cell outer membrane</keyword>
<evidence type="ECO:0000256" key="9">
    <source>
        <dbReference type="ARBA" id="ARBA00023136"/>
    </source>
</evidence>
<comment type="similarity">
    <text evidence="2 12 14">Belongs to the TonB-dependent receptor family.</text>
</comment>
<dbReference type="InterPro" id="IPR037066">
    <property type="entry name" value="Plug_dom_sf"/>
</dbReference>
<evidence type="ECO:0000256" key="2">
    <source>
        <dbReference type="ARBA" id="ARBA00009810"/>
    </source>
</evidence>
<evidence type="ECO:0000313" key="19">
    <source>
        <dbReference type="Proteomes" id="UP000515917"/>
    </source>
</evidence>
<proteinExistence type="inferred from homology"/>
<keyword evidence="5 12" id="KW-0812">Transmembrane</keyword>
<dbReference type="CDD" id="cd01347">
    <property type="entry name" value="ligand_gated_channel"/>
    <property type="match status" value="1"/>
</dbReference>
<dbReference type="Gene3D" id="2.170.130.10">
    <property type="entry name" value="TonB-dependent receptor, plug domain"/>
    <property type="match status" value="1"/>
</dbReference>
<keyword evidence="4 12" id="KW-1134">Transmembrane beta strand</keyword>
<accession>A0A7G3G8C0</accession>
<dbReference type="PROSITE" id="PS52016">
    <property type="entry name" value="TONB_DEPENDENT_REC_3"/>
    <property type="match status" value="1"/>
</dbReference>
<dbReference type="GO" id="GO:0009279">
    <property type="term" value="C:cell outer membrane"/>
    <property type="evidence" value="ECO:0007669"/>
    <property type="project" value="UniProtKB-SubCell"/>
</dbReference>
<dbReference type="Gene3D" id="2.40.170.20">
    <property type="entry name" value="TonB-dependent receptor, beta-barrel domain"/>
    <property type="match status" value="1"/>
</dbReference>
<dbReference type="InterPro" id="IPR000531">
    <property type="entry name" value="Beta-barrel_TonB"/>
</dbReference>
<reference evidence="18 19" key="1">
    <citation type="submission" date="2018-01" db="EMBL/GenBank/DDBJ databases">
        <title>Genome sequence of Iodobacter sp. strain PCH194 isolated from Indian Trans-Himalaya.</title>
        <authorList>
            <person name="Kumar V."/>
            <person name="Thakur V."/>
            <person name="Kumar S."/>
            <person name="Singh D."/>
        </authorList>
    </citation>
    <scope>NUCLEOTIDE SEQUENCE [LARGE SCALE GENOMIC DNA]</scope>
    <source>
        <strain evidence="18 19">PCH194</strain>
    </source>
</reference>
<keyword evidence="8 13" id="KW-0798">TonB box</keyword>
<keyword evidence="10 18" id="KW-0675">Receptor</keyword>
<evidence type="ECO:0000256" key="13">
    <source>
        <dbReference type="PROSITE-ProRule" id="PRU10143"/>
    </source>
</evidence>
<dbReference type="PANTHER" id="PTHR30069:SF53">
    <property type="entry name" value="COLICIN I RECEPTOR-RELATED"/>
    <property type="match status" value="1"/>
</dbReference>
<evidence type="ECO:0000256" key="11">
    <source>
        <dbReference type="ARBA" id="ARBA00023237"/>
    </source>
</evidence>
<dbReference type="InterPro" id="IPR039426">
    <property type="entry name" value="TonB-dep_rcpt-like"/>
</dbReference>
<dbReference type="KEGG" id="ifl:C1H71_08000"/>
<feature type="region of interest" description="Disordered" evidence="15">
    <location>
        <begin position="567"/>
        <end position="591"/>
    </location>
</feature>
<dbReference type="EMBL" id="CP025781">
    <property type="protein sequence ID" value="QBC43486.1"/>
    <property type="molecule type" value="Genomic_DNA"/>
</dbReference>
<evidence type="ECO:0000256" key="14">
    <source>
        <dbReference type="RuleBase" id="RU003357"/>
    </source>
</evidence>
<dbReference type="Pfam" id="PF00593">
    <property type="entry name" value="TonB_dep_Rec_b-barrel"/>
    <property type="match status" value="1"/>
</dbReference>
<keyword evidence="7" id="KW-0406">Ion transport</keyword>
<dbReference type="GO" id="GO:0044718">
    <property type="term" value="P:siderophore transmembrane transport"/>
    <property type="evidence" value="ECO:0007669"/>
    <property type="project" value="TreeGrafter"/>
</dbReference>
<evidence type="ECO:0000256" key="4">
    <source>
        <dbReference type="ARBA" id="ARBA00022452"/>
    </source>
</evidence>
<comment type="subcellular location">
    <subcellularLocation>
        <location evidence="1 12">Cell outer membrane</location>
        <topology evidence="1 12">Multi-pass membrane protein</topology>
    </subcellularLocation>
</comment>
<gene>
    <name evidence="18" type="ORF">C1H71_08000</name>
</gene>
<feature type="short sequence motif" description="TonB box" evidence="13">
    <location>
        <begin position="50"/>
        <end position="56"/>
    </location>
</feature>
<dbReference type="GO" id="GO:0015344">
    <property type="term" value="F:siderophore uptake transmembrane transporter activity"/>
    <property type="evidence" value="ECO:0007669"/>
    <property type="project" value="TreeGrafter"/>
</dbReference>
<dbReference type="InterPro" id="IPR012910">
    <property type="entry name" value="Plug_dom"/>
</dbReference>
<evidence type="ECO:0000256" key="15">
    <source>
        <dbReference type="SAM" id="MobiDB-lite"/>
    </source>
</evidence>
<evidence type="ECO:0000259" key="17">
    <source>
        <dbReference type="Pfam" id="PF07715"/>
    </source>
</evidence>
<feature type="domain" description="TonB-dependent receptor plug" evidence="17">
    <location>
        <begin position="62"/>
        <end position="172"/>
    </location>
</feature>
<evidence type="ECO:0000256" key="7">
    <source>
        <dbReference type="ARBA" id="ARBA00023065"/>
    </source>
</evidence>
<dbReference type="Pfam" id="PF07715">
    <property type="entry name" value="Plug"/>
    <property type="match status" value="1"/>
</dbReference>
<evidence type="ECO:0000256" key="1">
    <source>
        <dbReference type="ARBA" id="ARBA00004571"/>
    </source>
</evidence>
<dbReference type="AlphaFoldDB" id="A0A7G3G8C0"/>
<keyword evidence="9 12" id="KW-0472">Membrane</keyword>
<dbReference type="PANTHER" id="PTHR30069">
    <property type="entry name" value="TONB-DEPENDENT OUTER MEMBRANE RECEPTOR"/>
    <property type="match status" value="1"/>
</dbReference>
<evidence type="ECO:0000256" key="3">
    <source>
        <dbReference type="ARBA" id="ARBA00022448"/>
    </source>
</evidence>
<sequence>MSGRLFPDSLVQKLEAVLIRFTPRPLPLFLSLLTVTSLPVFAQDEVTLDSVVVTASGFEQQIKEAPASISVITREQLEAKPYMNLEDAVRQVEGVSITGSDPNDKDISIRGMTGEYTLILVDGKRQGTRETMLRSTGGVQSSLIPPLAAIERVEVIRGPMSSLYGSDAMGGVINIITRKVGKQWQGSVSVGGTLQGDSAYGNTAQGDFWLSGPLKEGVVGLQVFGNYSDRAEDEIFYPSNGTEGAYGERNRNLGAKLTIVPNEQQDVMLEVGRNDLTNKSTAGKTNANEVKETTYSRDSWGITHNGRWGFGISKLALYQEVGKLESWKDGKKKASEPKIVNTVLDALITLPFDQHVLKTGAQINHGRLSSLANESPVAGHGVSPDEASARTWALFLEDEYALTSKLSLTGGIRMDDADRYGSHWSPRLYAVYQINDVWTVRGGVASAFKAPALRQTTPGYCMTTGGGTSLKGSLCGNPDLKPEESVTEEIGVRYDGPKGESFSMTVFNNDFKNKVVSFDTGQKDPSNPKLNTYIYDNLDQVVMRGVELAASWPLSRELSLSGNYTYTQSRREGGTERSFSGGSLDGTPLGKTPEHLANAQLNWKPLEKLSAYTHATYTGKETWAALRNGAVGPRERPSTLTFDVGGRYEINKTFALSLAVMNLTDKIVPVDTRARLEGLDGNWMVDEGRRYWMKLEANF</sequence>
<keyword evidence="6" id="KW-0732">Signal</keyword>
<dbReference type="InterPro" id="IPR010916">
    <property type="entry name" value="TonB_box_CS"/>
</dbReference>